<protein>
    <submittedName>
        <fullName evidence="2">Ligase-associated DNA damage response endonuclease PdeM</fullName>
        <ecNumber evidence="2">3.1.-.-</ecNumber>
    </submittedName>
</protein>
<dbReference type="InterPro" id="IPR029052">
    <property type="entry name" value="Metallo-depent_PP-like"/>
</dbReference>
<dbReference type="PANTHER" id="PTHR39323:SF1">
    <property type="entry name" value="BLR1149 PROTEIN"/>
    <property type="match status" value="1"/>
</dbReference>
<dbReference type="RefSeq" id="WP_369328129.1">
    <property type="nucleotide sequence ID" value="NZ_JAULBC010000001.1"/>
</dbReference>
<proteinExistence type="predicted"/>
<dbReference type="Pfam" id="PF00149">
    <property type="entry name" value="Metallophos"/>
    <property type="match status" value="1"/>
</dbReference>
<dbReference type="EMBL" id="JAULBC010000001">
    <property type="protein sequence ID" value="MEX6686733.1"/>
    <property type="molecule type" value="Genomic_DNA"/>
</dbReference>
<dbReference type="Proteomes" id="UP001560573">
    <property type="component" value="Unassembled WGS sequence"/>
</dbReference>
<dbReference type="EC" id="3.1.-.-" evidence="2"/>
<gene>
    <name evidence="2" type="primary">pdeM</name>
    <name evidence="2" type="ORF">QTN47_04465</name>
</gene>
<accession>A0ABV3ZE40</accession>
<dbReference type="Gene3D" id="3.60.21.10">
    <property type="match status" value="1"/>
</dbReference>
<evidence type="ECO:0000313" key="3">
    <source>
        <dbReference type="Proteomes" id="UP001560573"/>
    </source>
</evidence>
<evidence type="ECO:0000313" key="2">
    <source>
        <dbReference type="EMBL" id="MEX6686733.1"/>
    </source>
</evidence>
<dbReference type="GO" id="GO:0016874">
    <property type="term" value="F:ligase activity"/>
    <property type="evidence" value="ECO:0007669"/>
    <property type="project" value="UniProtKB-KW"/>
</dbReference>
<dbReference type="InterPro" id="IPR024173">
    <property type="entry name" value="Pesterase_MJ0037-like"/>
</dbReference>
<dbReference type="SUPFAM" id="SSF56300">
    <property type="entry name" value="Metallo-dependent phosphatases"/>
    <property type="match status" value="1"/>
</dbReference>
<keyword evidence="3" id="KW-1185">Reference proteome</keyword>
<keyword evidence="2" id="KW-0436">Ligase</keyword>
<dbReference type="NCBIfam" id="TIGR04123">
    <property type="entry name" value="P_estr_lig_assc"/>
    <property type="match status" value="1"/>
</dbReference>
<dbReference type="InterPro" id="IPR026336">
    <property type="entry name" value="PdeM-like"/>
</dbReference>
<name>A0ABV3ZE40_9BACT</name>
<dbReference type="PIRSF" id="PIRSF000887">
    <property type="entry name" value="Pesterase_MJ0037"/>
    <property type="match status" value="1"/>
</dbReference>
<evidence type="ECO:0000259" key="1">
    <source>
        <dbReference type="Pfam" id="PF00149"/>
    </source>
</evidence>
<dbReference type="PANTHER" id="PTHR39323">
    <property type="entry name" value="BLR1149 PROTEIN"/>
    <property type="match status" value="1"/>
</dbReference>
<reference evidence="2 3" key="1">
    <citation type="submission" date="2023-07" db="EMBL/GenBank/DDBJ databases">
        <authorList>
            <person name="Lian W.-H."/>
        </authorList>
    </citation>
    <scope>NUCLEOTIDE SEQUENCE [LARGE SCALE GENOMIC DNA]</scope>
    <source>
        <strain evidence="2 3">SYSU DXS3180</strain>
    </source>
</reference>
<keyword evidence="2" id="KW-0378">Hydrolase</keyword>
<keyword evidence="2" id="KW-0255">Endonuclease</keyword>
<dbReference type="GO" id="GO:0004519">
    <property type="term" value="F:endonuclease activity"/>
    <property type="evidence" value="ECO:0007669"/>
    <property type="project" value="UniProtKB-KW"/>
</dbReference>
<comment type="caution">
    <text evidence="2">The sequence shown here is derived from an EMBL/GenBank/DDBJ whole genome shotgun (WGS) entry which is preliminary data.</text>
</comment>
<feature type="domain" description="Calcineurin-like phosphoesterase" evidence="1">
    <location>
        <begin position="30"/>
        <end position="138"/>
    </location>
</feature>
<dbReference type="GO" id="GO:0016787">
    <property type="term" value="F:hydrolase activity"/>
    <property type="evidence" value="ECO:0007669"/>
    <property type="project" value="UniProtKB-KW"/>
</dbReference>
<sequence length="219" mass="25442">MASAVRYSIYGNTFHILPQRALFWEEEKALIVADLHLGKTGHFRKAGIAVPQTVYKNDLHRLFSLVQQYNVEKLIIAGDMFHSVENKEIELFIRWRNDLEWLDVFLIKGNHDILRDDFYKRANIRLFDEQLLIGKFCFVHDQESCNDETENEIFYFCGHIHPGVLITGGSRQALRFACYHFTRTHAILPAFSAFTGLYTIKPKAGEKVFAIVENEVMEV</sequence>
<organism evidence="2 3">
    <name type="scientific">Danxiaibacter flavus</name>
    <dbReference type="NCBI Taxonomy" id="3049108"/>
    <lineage>
        <taxon>Bacteria</taxon>
        <taxon>Pseudomonadati</taxon>
        <taxon>Bacteroidota</taxon>
        <taxon>Chitinophagia</taxon>
        <taxon>Chitinophagales</taxon>
        <taxon>Chitinophagaceae</taxon>
        <taxon>Danxiaibacter</taxon>
    </lineage>
</organism>
<keyword evidence="2" id="KW-0540">Nuclease</keyword>
<dbReference type="InterPro" id="IPR004843">
    <property type="entry name" value="Calcineurin-like_PHP"/>
</dbReference>